<dbReference type="PANTHER" id="PTHR43194">
    <property type="entry name" value="HYDROLASE ALPHA/BETA FOLD FAMILY"/>
    <property type="match status" value="1"/>
</dbReference>
<dbReference type="EMBL" id="CP013387">
    <property type="protein sequence ID" value="AOJ05588.1"/>
    <property type="molecule type" value="Genomic_DNA"/>
</dbReference>
<dbReference type="Pfam" id="PF12697">
    <property type="entry name" value="Abhydrolase_6"/>
    <property type="match status" value="1"/>
</dbReference>
<evidence type="ECO:0000259" key="1">
    <source>
        <dbReference type="Pfam" id="PF12697"/>
    </source>
</evidence>
<dbReference type="GO" id="GO:0016787">
    <property type="term" value="F:hydrolase activity"/>
    <property type="evidence" value="ECO:0007669"/>
    <property type="project" value="UniProtKB-KW"/>
</dbReference>
<dbReference type="KEGG" id="buu:WS70_28455"/>
<gene>
    <name evidence="2" type="ORF">WS70_28455</name>
</gene>
<sequence length="252" mass="27936">MKKATPLVMIHGLMGSLNFYAPRERIRTVAIHTPDLIGYGQLKDVCEPEITLASQTAHVVRYLNEQVDEPCMLLGHSVGGAIAMLVAVAAPERVRGIINVEGNFTLADAFWCRKIAALSDEDWHAEHERLVADPKEWLTNGDVAIMPQRVEWARGALANQPRGTIRAMARAVVAETGDASYLPRIRSVVEHGTPLFLLAGERSASGWDLPDWAQSAARDYVVQKDVGHMMMLEQPDEFCRIVEDMVAQLREA</sequence>
<proteinExistence type="predicted"/>
<feature type="domain" description="AB hydrolase-1" evidence="1">
    <location>
        <begin position="7"/>
        <end position="240"/>
    </location>
</feature>
<organism evidence="2 3">
    <name type="scientific">Burkholderia mayonis</name>
    <dbReference type="NCBI Taxonomy" id="1385591"/>
    <lineage>
        <taxon>Bacteria</taxon>
        <taxon>Pseudomonadati</taxon>
        <taxon>Pseudomonadota</taxon>
        <taxon>Betaproteobacteria</taxon>
        <taxon>Burkholderiales</taxon>
        <taxon>Burkholderiaceae</taxon>
        <taxon>Burkholderia</taxon>
        <taxon>pseudomallei group</taxon>
    </lineage>
</organism>
<name>A0A1B4FPJ7_9BURK</name>
<protein>
    <submittedName>
        <fullName evidence="2">Alpha/beta hydrolase</fullName>
    </submittedName>
</protein>
<dbReference type="Proteomes" id="UP000062519">
    <property type="component" value="Chromosome 2"/>
</dbReference>
<dbReference type="InterPro" id="IPR050228">
    <property type="entry name" value="Carboxylesterase_BioH"/>
</dbReference>
<keyword evidence="2" id="KW-0378">Hydrolase</keyword>
<dbReference type="InterPro" id="IPR029058">
    <property type="entry name" value="AB_hydrolase_fold"/>
</dbReference>
<dbReference type="PRINTS" id="PR00111">
    <property type="entry name" value="ABHYDROLASE"/>
</dbReference>
<evidence type="ECO:0000313" key="3">
    <source>
        <dbReference type="Proteomes" id="UP000062519"/>
    </source>
</evidence>
<reference evidence="2 3" key="1">
    <citation type="submission" date="2015-12" db="EMBL/GenBank/DDBJ databases">
        <title>Diversity of Burkholderia near neighbor genomes.</title>
        <authorList>
            <person name="Sahl J."/>
            <person name="Wagner D."/>
            <person name="Keim P."/>
        </authorList>
    </citation>
    <scope>NUCLEOTIDE SEQUENCE [LARGE SCALE GENOMIC DNA]</scope>
    <source>
        <strain evidence="2 3">BDU6</strain>
    </source>
</reference>
<dbReference type="PANTHER" id="PTHR43194:SF5">
    <property type="entry name" value="PIMELOYL-[ACYL-CARRIER PROTEIN] METHYL ESTER ESTERASE"/>
    <property type="match status" value="1"/>
</dbReference>
<evidence type="ECO:0000313" key="2">
    <source>
        <dbReference type="EMBL" id="AOJ05588.1"/>
    </source>
</evidence>
<dbReference type="AlphaFoldDB" id="A0A1B4FPJ7"/>
<dbReference type="InterPro" id="IPR000073">
    <property type="entry name" value="AB_hydrolase_1"/>
</dbReference>
<accession>A0A1B4FPJ7</accession>
<dbReference type="SUPFAM" id="SSF53474">
    <property type="entry name" value="alpha/beta-Hydrolases"/>
    <property type="match status" value="1"/>
</dbReference>
<keyword evidence="3" id="KW-1185">Reference proteome</keyword>
<dbReference type="RefSeq" id="WP_059473883.1">
    <property type="nucleotide sequence ID" value="NZ_CP013387.1"/>
</dbReference>
<dbReference type="Gene3D" id="3.40.50.1820">
    <property type="entry name" value="alpha/beta hydrolase"/>
    <property type="match status" value="1"/>
</dbReference>